<dbReference type="EMBL" id="JBHULU010000021">
    <property type="protein sequence ID" value="MFD2515285.1"/>
    <property type="molecule type" value="Genomic_DNA"/>
</dbReference>
<comment type="caution">
    <text evidence="2">The sequence shown here is derived from an EMBL/GenBank/DDBJ whole genome shotgun (WGS) entry which is preliminary data.</text>
</comment>
<evidence type="ECO:0000256" key="1">
    <source>
        <dbReference type="SAM" id="SignalP"/>
    </source>
</evidence>
<proteinExistence type="predicted"/>
<accession>A0ABW5ITG4</accession>
<evidence type="ECO:0000313" key="2">
    <source>
        <dbReference type="EMBL" id="MFD2515285.1"/>
    </source>
</evidence>
<gene>
    <name evidence="2" type="ORF">ACFSRY_15540</name>
</gene>
<feature type="signal peptide" evidence="1">
    <location>
        <begin position="1"/>
        <end position="18"/>
    </location>
</feature>
<reference evidence="3" key="1">
    <citation type="journal article" date="2019" name="Int. J. Syst. Evol. Microbiol.">
        <title>The Global Catalogue of Microorganisms (GCM) 10K type strain sequencing project: providing services to taxonomists for standard genome sequencing and annotation.</title>
        <authorList>
            <consortium name="The Broad Institute Genomics Platform"/>
            <consortium name="The Broad Institute Genome Sequencing Center for Infectious Disease"/>
            <person name="Wu L."/>
            <person name="Ma J."/>
        </authorList>
    </citation>
    <scope>NUCLEOTIDE SEQUENCE [LARGE SCALE GENOMIC DNA]</scope>
    <source>
        <strain evidence="3">KCTC 42498</strain>
    </source>
</reference>
<feature type="chain" id="PRO_5046047780" description="3D domain-containing protein" evidence="1">
    <location>
        <begin position="19"/>
        <end position="169"/>
    </location>
</feature>
<keyword evidence="3" id="KW-1185">Reference proteome</keyword>
<name>A0ABW5ITG4_9BACT</name>
<keyword evidence="1" id="KW-0732">Signal</keyword>
<organism evidence="2 3">
    <name type="scientific">Pontibacter locisalis</name>
    <dbReference type="NCBI Taxonomy" id="1719035"/>
    <lineage>
        <taxon>Bacteria</taxon>
        <taxon>Pseudomonadati</taxon>
        <taxon>Bacteroidota</taxon>
        <taxon>Cytophagia</taxon>
        <taxon>Cytophagales</taxon>
        <taxon>Hymenobacteraceae</taxon>
        <taxon>Pontibacter</taxon>
    </lineage>
</organism>
<dbReference type="CDD" id="cd22784">
    <property type="entry name" value="DPBB_MltA_YuiC-like"/>
    <property type="match status" value="1"/>
</dbReference>
<evidence type="ECO:0008006" key="4">
    <source>
        <dbReference type="Google" id="ProtNLM"/>
    </source>
</evidence>
<dbReference type="Proteomes" id="UP001597544">
    <property type="component" value="Unassembled WGS sequence"/>
</dbReference>
<sequence length="169" mass="19371">MFRIKLLAAMLSVYVAMAEELSFFKAESPAPKIEEKKLDWPPEEISKTNLELPSTSKTLTVSASIYHPEPSQTDSTPYITADGSRINKRDPKKHRWIAVSRDLHTRWGGDISFGDSLWVTGISDELDGLYIVRDVMNQRIHKQIDLLVGKRDRIMGFWRNVQIAKLEQD</sequence>
<protein>
    <recommendedName>
        <fullName evidence="4">3D domain-containing protein</fullName>
    </recommendedName>
</protein>
<evidence type="ECO:0000313" key="3">
    <source>
        <dbReference type="Proteomes" id="UP001597544"/>
    </source>
</evidence>